<feature type="compositionally biased region" description="Low complexity" evidence="1">
    <location>
        <begin position="744"/>
        <end position="758"/>
    </location>
</feature>
<dbReference type="PROSITE" id="PS50011">
    <property type="entry name" value="PROTEIN_KINASE_DOM"/>
    <property type="match status" value="1"/>
</dbReference>
<dbReference type="CDD" id="cd14011">
    <property type="entry name" value="PK_SCY1_like"/>
    <property type="match status" value="1"/>
</dbReference>
<evidence type="ECO:0000259" key="2">
    <source>
        <dbReference type="PROSITE" id="PS50011"/>
    </source>
</evidence>
<name>A0A427YNP3_9TREE</name>
<feature type="compositionally biased region" description="Low complexity" evidence="1">
    <location>
        <begin position="919"/>
        <end position="936"/>
    </location>
</feature>
<organism evidence="3 4">
    <name type="scientific">Saitozyma podzolica</name>
    <dbReference type="NCBI Taxonomy" id="1890683"/>
    <lineage>
        <taxon>Eukaryota</taxon>
        <taxon>Fungi</taxon>
        <taxon>Dikarya</taxon>
        <taxon>Basidiomycota</taxon>
        <taxon>Agaricomycotina</taxon>
        <taxon>Tremellomycetes</taxon>
        <taxon>Tremellales</taxon>
        <taxon>Trimorphomycetaceae</taxon>
        <taxon>Saitozyma</taxon>
    </lineage>
</organism>
<gene>
    <name evidence="3" type="ORF">EHS25_008105</name>
</gene>
<dbReference type="GO" id="GO:0005524">
    <property type="term" value="F:ATP binding"/>
    <property type="evidence" value="ECO:0007669"/>
    <property type="project" value="InterPro"/>
</dbReference>
<dbReference type="Gene3D" id="3.30.200.20">
    <property type="entry name" value="Phosphorylase Kinase, domain 1"/>
    <property type="match status" value="1"/>
</dbReference>
<feature type="compositionally biased region" description="Polar residues" evidence="1">
    <location>
        <begin position="830"/>
        <end position="858"/>
    </location>
</feature>
<feature type="compositionally biased region" description="Basic and acidic residues" evidence="1">
    <location>
        <begin position="166"/>
        <end position="176"/>
    </location>
</feature>
<feature type="compositionally biased region" description="Acidic residues" evidence="1">
    <location>
        <begin position="721"/>
        <end position="731"/>
    </location>
</feature>
<feature type="compositionally biased region" description="Pro residues" evidence="1">
    <location>
        <begin position="937"/>
        <end position="950"/>
    </location>
</feature>
<dbReference type="InterPro" id="IPR011009">
    <property type="entry name" value="Kinase-like_dom_sf"/>
</dbReference>
<comment type="caution">
    <text evidence="3">The sequence shown here is derived from an EMBL/GenBank/DDBJ whole genome shotgun (WGS) entry which is preliminary data.</text>
</comment>
<feature type="domain" description="Protein kinase" evidence="2">
    <location>
        <begin position="38"/>
        <end position="415"/>
    </location>
</feature>
<feature type="region of interest" description="Disordered" evidence="1">
    <location>
        <begin position="708"/>
        <end position="732"/>
    </location>
</feature>
<dbReference type="PANTHER" id="PTHR12984:SF6">
    <property type="entry name" value="SCY1-LIKE PROTEIN 2"/>
    <property type="match status" value="1"/>
</dbReference>
<protein>
    <recommendedName>
        <fullName evidence="2">Protein kinase domain-containing protein</fullName>
    </recommendedName>
</protein>
<dbReference type="Proteomes" id="UP000279259">
    <property type="component" value="Unassembled WGS sequence"/>
</dbReference>
<dbReference type="GO" id="GO:0004672">
    <property type="term" value="F:protein kinase activity"/>
    <property type="evidence" value="ECO:0007669"/>
    <property type="project" value="InterPro"/>
</dbReference>
<proteinExistence type="predicted"/>
<feature type="region of interest" description="Disordered" evidence="1">
    <location>
        <begin position="991"/>
        <end position="1010"/>
    </location>
</feature>
<evidence type="ECO:0000313" key="4">
    <source>
        <dbReference type="Proteomes" id="UP000279259"/>
    </source>
</evidence>
<feature type="compositionally biased region" description="Low complexity" evidence="1">
    <location>
        <begin position="861"/>
        <end position="910"/>
    </location>
</feature>
<reference evidence="3 4" key="1">
    <citation type="submission" date="2018-11" db="EMBL/GenBank/DDBJ databases">
        <title>Genome sequence of Saitozyma podzolica DSM 27192.</title>
        <authorList>
            <person name="Aliyu H."/>
            <person name="Gorte O."/>
            <person name="Ochsenreither K."/>
        </authorList>
    </citation>
    <scope>NUCLEOTIDE SEQUENCE [LARGE SCALE GENOMIC DNA]</scope>
    <source>
        <strain evidence="3 4">DSM 27192</strain>
    </source>
</reference>
<feature type="region of interest" description="Disordered" evidence="1">
    <location>
        <begin position="319"/>
        <end position="339"/>
    </location>
</feature>
<feature type="compositionally biased region" description="Low complexity" evidence="1">
    <location>
        <begin position="804"/>
        <end position="819"/>
    </location>
</feature>
<dbReference type="InterPro" id="IPR000719">
    <property type="entry name" value="Prot_kinase_dom"/>
</dbReference>
<feature type="compositionally biased region" description="Low complexity" evidence="1">
    <location>
        <begin position="27"/>
        <end position="45"/>
    </location>
</feature>
<dbReference type="InterPro" id="IPR011989">
    <property type="entry name" value="ARM-like"/>
</dbReference>
<dbReference type="SUPFAM" id="SSF56112">
    <property type="entry name" value="Protein kinase-like (PK-like)"/>
    <property type="match status" value="1"/>
</dbReference>
<dbReference type="InterPro" id="IPR051177">
    <property type="entry name" value="CIK-Related_Protein"/>
</dbReference>
<dbReference type="Gene3D" id="1.10.510.10">
    <property type="entry name" value="Transferase(Phosphotransferase) domain 1"/>
    <property type="match status" value="1"/>
</dbReference>
<dbReference type="SMART" id="SM00220">
    <property type="entry name" value="S_TKc"/>
    <property type="match status" value="1"/>
</dbReference>
<feature type="compositionally biased region" description="Low complexity" evidence="1">
    <location>
        <begin position="766"/>
        <end position="784"/>
    </location>
</feature>
<dbReference type="PANTHER" id="PTHR12984">
    <property type="entry name" value="SCY1-RELATED S/T PROTEIN KINASE-LIKE"/>
    <property type="match status" value="1"/>
</dbReference>
<dbReference type="EMBL" id="RSCD01000005">
    <property type="protein sequence ID" value="RSH92660.1"/>
    <property type="molecule type" value="Genomic_DNA"/>
</dbReference>
<evidence type="ECO:0000256" key="1">
    <source>
        <dbReference type="SAM" id="MobiDB-lite"/>
    </source>
</evidence>
<feature type="region of interest" description="Disordered" evidence="1">
    <location>
        <begin position="744"/>
        <end position="959"/>
    </location>
</feature>
<dbReference type="AlphaFoldDB" id="A0A427YNP3"/>
<dbReference type="OrthoDB" id="79687at2759"/>
<evidence type="ECO:0000313" key="3">
    <source>
        <dbReference type="EMBL" id="RSH92660.1"/>
    </source>
</evidence>
<feature type="region of interest" description="Disordered" evidence="1">
    <location>
        <begin position="26"/>
        <end position="54"/>
    </location>
</feature>
<accession>A0A427YNP3</accession>
<dbReference type="Pfam" id="PF00069">
    <property type="entry name" value="Pkinase"/>
    <property type="match status" value="1"/>
</dbReference>
<dbReference type="Gene3D" id="1.25.10.10">
    <property type="entry name" value="Leucine-rich Repeat Variant"/>
    <property type="match status" value="1"/>
</dbReference>
<feature type="region of interest" description="Disordered" evidence="1">
    <location>
        <begin position="160"/>
        <end position="184"/>
    </location>
</feature>
<feature type="region of interest" description="Disordered" evidence="1">
    <location>
        <begin position="472"/>
        <end position="492"/>
    </location>
</feature>
<keyword evidence="4" id="KW-1185">Reference proteome</keyword>
<sequence length="1021" mass="108292">MFAAASNLTYLTSLFGKSSSLSAYTLHSPSPSPASSSSHLPSSAGAGAGSGVPPGSHPKSFNVGLWKVLPATHKTTGKDVSVWVFEKRVLDGVKMDSSGRSAGAAKDWVIEQLKKEATSLSRLRHPDILHMVEPLEDTRSELTFVTELVSTSLHNVLLSATGAGARRSERDRHRPPGTEPSGEVDLDEVEIQKGTLQIAKGLGFLHQQAKMVHLNLTPEAVLINAKGDWKLSALNLTTPLTQPDGTPTKYTYPEVDHRLPPQVQWKLDYLAPEYALDSQLTPANDLYSLGCVLYAVHMGGRPPFANGNSMSSLRDHAEGSLLGASRPPTEASHPTPIQPPLTRLASIPLVLLLPGHLDPQLSRSHDVRLETARGKGDFPPRTGQGVTDIFGEIAEGQSPAESARGGQSDMKDPYLVPFLLPNVFEISRGLSKEEFTAVLPKLQPLFALKDPPQNMLSQSYSQRPDLLIDTRSPAGALGPVRGENPTPNLPRERHAPHIQLARVRAHARARKGAQAGAALMRDSGLWDGTERPSGQSCGMSPGISFQILFTRTRILAIKVQTLECFTAMVKTLDKATLTTKMVPLLAKIKTKEPAVMMATLALHEAMGAKVDREAIATLVLPQLWAMSMGPLLNADQFGRFMAVIRSLGSRVESEHTQHLREVRRLEAQTSGFSNGVSNGLGNGMELGMNGGGSGEMDFEALVKGASRTPVPASNSAAGLDPWDEGWADGGDDALSQTFAATVSTNGSTSSFPSFSNPTSPQPLSQPAPQSRTASFTSPSAASPAGRLKARPMPSSAFNTSAFDTLQPTSSSSTWTSTPPVLSPPAGFATLQPTSRPTGGQRTVSSSSGGANYNISLSPQAPVVSPSLQPLSPQPTATSTSTSSWASLQPSQPSRSAALSFSSNISSFQPLQASNPIAPPQQYIRPQQSQPQAQTPVAPAPSPAPMRPPPGFTSGLMTPSVAPKPAWNHRCIVNEQANIGVDVPADGVMSKVTPEVGPKAGPVPTPMPMRMHEDTLPLGLSL</sequence>